<feature type="region of interest" description="Disordered" evidence="8">
    <location>
        <begin position="227"/>
        <end position="249"/>
    </location>
</feature>
<feature type="binding site" evidence="7">
    <location>
        <position position="423"/>
    </location>
    <ligand>
        <name>Mg(2+)</name>
        <dbReference type="ChEBI" id="CHEBI:18420"/>
    </ligand>
</feature>
<evidence type="ECO:0000256" key="4">
    <source>
        <dbReference type="ARBA" id="ARBA00023136"/>
    </source>
</evidence>
<evidence type="ECO:0000256" key="3">
    <source>
        <dbReference type="ARBA" id="ARBA00022989"/>
    </source>
</evidence>
<evidence type="ECO:0000256" key="7">
    <source>
        <dbReference type="PIRSR" id="PIRSR000615-3"/>
    </source>
</evidence>
<dbReference type="Proteomes" id="UP000007110">
    <property type="component" value="Unassembled WGS sequence"/>
</dbReference>
<dbReference type="InterPro" id="IPR011009">
    <property type="entry name" value="Kinase-like_dom_sf"/>
</dbReference>
<dbReference type="PROSITE" id="PS50011">
    <property type="entry name" value="PROTEIN_KINASE_DOM"/>
    <property type="match status" value="1"/>
</dbReference>
<dbReference type="GO" id="GO:0005886">
    <property type="term" value="C:plasma membrane"/>
    <property type="evidence" value="ECO:0000318"/>
    <property type="project" value="GO_Central"/>
</dbReference>
<protein>
    <submittedName>
        <fullName evidence="11">Uncharacterized protein</fullName>
    </submittedName>
</protein>
<dbReference type="Pfam" id="PF08205">
    <property type="entry name" value="C2-set_2"/>
    <property type="match status" value="1"/>
</dbReference>
<evidence type="ECO:0000313" key="12">
    <source>
        <dbReference type="Proteomes" id="UP000007110"/>
    </source>
</evidence>
<dbReference type="CDD" id="cd00192">
    <property type="entry name" value="PTKc"/>
    <property type="match status" value="1"/>
</dbReference>
<dbReference type="Gene3D" id="2.60.40.10">
    <property type="entry name" value="Immunoglobulins"/>
    <property type="match status" value="1"/>
</dbReference>
<feature type="domain" description="Protein kinase" evidence="9">
    <location>
        <begin position="283"/>
        <end position="552"/>
    </location>
</feature>
<dbReference type="InterPro" id="IPR001245">
    <property type="entry name" value="Ser-Thr/Tyr_kinase_cat_dom"/>
</dbReference>
<keyword evidence="12" id="KW-1185">Reference proteome</keyword>
<evidence type="ECO:0000256" key="6">
    <source>
        <dbReference type="ARBA" id="ARBA00023180"/>
    </source>
</evidence>
<accession>A0A7M7NF85</accession>
<dbReference type="Pfam" id="PF07714">
    <property type="entry name" value="PK_Tyr_Ser-Thr"/>
    <property type="match status" value="1"/>
</dbReference>
<dbReference type="RefSeq" id="XP_030834691.1">
    <property type="nucleotide sequence ID" value="XM_030978831.1"/>
</dbReference>
<dbReference type="InterPro" id="IPR050122">
    <property type="entry name" value="RTK"/>
</dbReference>
<dbReference type="SUPFAM" id="SSF48726">
    <property type="entry name" value="Immunoglobulin"/>
    <property type="match status" value="1"/>
</dbReference>
<dbReference type="AlphaFoldDB" id="A0A7M7NF85"/>
<dbReference type="InterPro" id="IPR013783">
    <property type="entry name" value="Ig-like_fold"/>
</dbReference>
<dbReference type="KEGG" id="spu:100892684"/>
<dbReference type="GO" id="GO:0007169">
    <property type="term" value="P:cell surface receptor protein tyrosine kinase signaling pathway"/>
    <property type="evidence" value="ECO:0000318"/>
    <property type="project" value="GO_Central"/>
</dbReference>
<dbReference type="EnsemblMetazoa" id="XM_030978831">
    <property type="protein sequence ID" value="XP_030834691"/>
    <property type="gene ID" value="LOC100892684"/>
</dbReference>
<dbReference type="FunFam" id="1.10.510.10:FF:001904">
    <property type="entry name" value="Uncharacterized protein"/>
    <property type="match status" value="1"/>
</dbReference>
<feature type="compositionally biased region" description="Basic and acidic residues" evidence="8">
    <location>
        <begin position="230"/>
        <end position="243"/>
    </location>
</feature>
<proteinExistence type="predicted"/>
<dbReference type="Gene3D" id="1.10.510.10">
    <property type="entry name" value="Transferase(Phosphotransferase) domain 1"/>
    <property type="match status" value="1"/>
</dbReference>
<dbReference type="PANTHER" id="PTHR24416:SF600">
    <property type="entry name" value="PDGF- AND VEGF-RECEPTOR RELATED, ISOFORM J"/>
    <property type="match status" value="1"/>
</dbReference>
<keyword evidence="7" id="KW-0460">Magnesium</keyword>
<dbReference type="GO" id="GO:0046872">
    <property type="term" value="F:metal ion binding"/>
    <property type="evidence" value="ECO:0007669"/>
    <property type="project" value="UniProtKB-KW"/>
</dbReference>
<feature type="binding site" evidence="7">
    <location>
        <position position="436"/>
    </location>
    <ligand>
        <name>Mg(2+)</name>
        <dbReference type="ChEBI" id="CHEBI:18420"/>
    </ligand>
</feature>
<evidence type="ECO:0000256" key="1">
    <source>
        <dbReference type="ARBA" id="ARBA00004167"/>
    </source>
</evidence>
<keyword evidence="6" id="KW-0325">Glycoprotein</keyword>
<dbReference type="PROSITE" id="PS50835">
    <property type="entry name" value="IG_LIKE"/>
    <property type="match status" value="1"/>
</dbReference>
<dbReference type="GO" id="GO:0005524">
    <property type="term" value="F:ATP binding"/>
    <property type="evidence" value="ECO:0007669"/>
    <property type="project" value="InterPro"/>
</dbReference>
<keyword evidence="2" id="KW-0812">Transmembrane</keyword>
<name>A0A7M7NF85_STRPU</name>
<dbReference type="GeneID" id="100892684"/>
<evidence type="ECO:0000256" key="2">
    <source>
        <dbReference type="ARBA" id="ARBA00022692"/>
    </source>
</evidence>
<dbReference type="GO" id="GO:0004714">
    <property type="term" value="F:transmembrane receptor protein tyrosine kinase activity"/>
    <property type="evidence" value="ECO:0000318"/>
    <property type="project" value="GO_Central"/>
</dbReference>
<feature type="domain" description="Ig-like" evidence="10">
    <location>
        <begin position="33"/>
        <end position="131"/>
    </location>
</feature>
<dbReference type="InterPro" id="IPR007110">
    <property type="entry name" value="Ig-like_dom"/>
</dbReference>
<keyword evidence="5" id="KW-1015">Disulfide bond</keyword>
<keyword evidence="4" id="KW-0472">Membrane</keyword>
<dbReference type="PRINTS" id="PR00109">
    <property type="entry name" value="TYRKINASE"/>
</dbReference>
<evidence type="ECO:0000259" key="10">
    <source>
        <dbReference type="PROSITE" id="PS50835"/>
    </source>
</evidence>
<comment type="subcellular location">
    <subcellularLocation>
        <location evidence="1">Membrane</location>
        <topology evidence="1">Single-pass membrane protein</topology>
    </subcellularLocation>
</comment>
<keyword evidence="3" id="KW-1133">Transmembrane helix</keyword>
<organism evidence="11 12">
    <name type="scientific">Strongylocentrotus purpuratus</name>
    <name type="common">Purple sea urchin</name>
    <dbReference type="NCBI Taxonomy" id="7668"/>
    <lineage>
        <taxon>Eukaryota</taxon>
        <taxon>Metazoa</taxon>
        <taxon>Echinodermata</taxon>
        <taxon>Eleutherozoa</taxon>
        <taxon>Echinozoa</taxon>
        <taxon>Echinoidea</taxon>
        <taxon>Euechinoidea</taxon>
        <taxon>Echinacea</taxon>
        <taxon>Camarodonta</taxon>
        <taxon>Echinidea</taxon>
        <taxon>Strongylocentrotidae</taxon>
        <taxon>Strongylocentrotus</taxon>
    </lineage>
</organism>
<dbReference type="InterPro" id="IPR000719">
    <property type="entry name" value="Prot_kinase_dom"/>
</dbReference>
<reference evidence="11" key="2">
    <citation type="submission" date="2021-01" db="UniProtKB">
        <authorList>
            <consortium name="EnsemblMetazoa"/>
        </authorList>
    </citation>
    <scope>IDENTIFICATION</scope>
</reference>
<dbReference type="OrthoDB" id="4062651at2759"/>
<sequence length="568" mass="62529">MTITSTLIEDEGQYRCTEGAGNFDEAELTVEVESTRSLSVESTTENNSDMYVATCEAVGGRPDETITWMLDDGPSPCDNPVETPIPAGSGLSSKESVCTFQATSQNNNGQTVKCVISGHLVPDLNGEETITLPMHSEPSAGILTVGFQFLDPGLRVSCDIDVADQPVPSTRNFYILSNDTLIHQSSTGVNFVVVPESEFDLYTEFTCVAGNYLGNVTSLPRSFDPTSFEESSKTVSRESRHVSQEANDNTAYEMIQNGDRAYTSLKLGQSHSSIIAPENVTFFTRLGSIGRGDFGGVWKGELLSNQSQVAVAIRQIPDQVTKSTNVLRAVKVLSELPDHPNVVTCLGYCQEQGSILYEFISWGTLLTHLQTTGVQSQPTYGNLKPKRVRIDEGSLLNLAWQIAKGMQYLASKKIIHGTLCAHNVLLADRKQCKLSDYGLSSSLFSDRGKPTRWTSPETMITGDQSTEGDSWSFGIVLWEIVTLGARPYPKMTFDTVQKEVANGYQMPRPRHCGQEVYTVMSGCWEKKATNRTNFDQILKSLERILEKTHNYLSLNDLDEGLYASTLDM</sequence>
<dbReference type="GO" id="GO:0043235">
    <property type="term" value="C:receptor complex"/>
    <property type="evidence" value="ECO:0000318"/>
    <property type="project" value="GO_Central"/>
</dbReference>
<keyword evidence="7" id="KW-0479">Metal-binding</keyword>
<dbReference type="PIRSF" id="PIRSF000615">
    <property type="entry name" value="TyrPK_CSF1-R"/>
    <property type="match status" value="1"/>
</dbReference>
<dbReference type="InterPro" id="IPR013162">
    <property type="entry name" value="CD80_C2-set"/>
</dbReference>
<dbReference type="SUPFAM" id="SSF56112">
    <property type="entry name" value="Protein kinase-like (PK-like)"/>
    <property type="match status" value="1"/>
</dbReference>
<dbReference type="InterPro" id="IPR036179">
    <property type="entry name" value="Ig-like_dom_sf"/>
</dbReference>
<evidence type="ECO:0000256" key="5">
    <source>
        <dbReference type="ARBA" id="ARBA00023157"/>
    </source>
</evidence>
<evidence type="ECO:0000259" key="9">
    <source>
        <dbReference type="PROSITE" id="PS50011"/>
    </source>
</evidence>
<evidence type="ECO:0000313" key="11">
    <source>
        <dbReference type="EnsemblMetazoa" id="XP_030834691"/>
    </source>
</evidence>
<dbReference type="InParanoid" id="A0A7M7NF85"/>
<dbReference type="PANTHER" id="PTHR24416">
    <property type="entry name" value="TYROSINE-PROTEIN KINASE RECEPTOR"/>
    <property type="match status" value="1"/>
</dbReference>
<evidence type="ECO:0000256" key="8">
    <source>
        <dbReference type="SAM" id="MobiDB-lite"/>
    </source>
</evidence>
<reference evidence="12" key="1">
    <citation type="submission" date="2015-02" db="EMBL/GenBank/DDBJ databases">
        <title>Genome sequencing for Strongylocentrotus purpuratus.</title>
        <authorList>
            <person name="Murali S."/>
            <person name="Liu Y."/>
            <person name="Vee V."/>
            <person name="English A."/>
            <person name="Wang M."/>
            <person name="Skinner E."/>
            <person name="Han Y."/>
            <person name="Muzny D.M."/>
            <person name="Worley K.C."/>
            <person name="Gibbs R.A."/>
        </authorList>
    </citation>
    <scope>NUCLEOTIDE SEQUENCE</scope>
</reference>